<keyword evidence="4" id="KW-1185">Reference proteome</keyword>
<evidence type="ECO:0000313" key="4">
    <source>
        <dbReference type="Proteomes" id="UP000332933"/>
    </source>
</evidence>
<dbReference type="EMBL" id="CAADRA010005319">
    <property type="protein sequence ID" value="VFT88535.1"/>
    <property type="molecule type" value="Genomic_DNA"/>
</dbReference>
<reference evidence="3 4" key="1">
    <citation type="submission" date="2019-03" db="EMBL/GenBank/DDBJ databases">
        <authorList>
            <person name="Gaulin E."/>
            <person name="Dumas B."/>
        </authorList>
    </citation>
    <scope>NUCLEOTIDE SEQUENCE [LARGE SCALE GENOMIC DNA]</scope>
    <source>
        <strain evidence="3">CBS 568.67</strain>
    </source>
</reference>
<gene>
    <name evidence="3" type="primary">Aste57867_11677</name>
    <name evidence="2" type="ORF">As57867_011634</name>
    <name evidence="3" type="ORF">ASTE57867_11677</name>
</gene>
<reference evidence="2" key="2">
    <citation type="submission" date="2019-06" db="EMBL/GenBank/DDBJ databases">
        <title>Genomics analysis of Aphanomyces spp. identifies a new class of oomycete effector associated with host adaptation.</title>
        <authorList>
            <person name="Gaulin E."/>
        </authorList>
    </citation>
    <scope>NUCLEOTIDE SEQUENCE</scope>
    <source>
        <strain evidence="2">CBS 578.67</strain>
    </source>
</reference>
<dbReference type="AlphaFoldDB" id="A0A485KTZ5"/>
<evidence type="ECO:0000256" key="1">
    <source>
        <dbReference type="SAM" id="MobiDB-lite"/>
    </source>
</evidence>
<sequence>MGNTATKTPRVGVRHTLSVTKAGTVEACEVSTCDTDDTERSVNDALLESLHISLFDDDDEDLKKKMAVAAGRHPRPKPVRLKPMSSCQHALNDTTKGNPLDAYDQVCQEFNVIFHDASALVAKSLPTYTMADGNDEVDGLLVELAVPSQNDWEPSPINPLLSNDDDEYEDASSSEDEDVDYGGVLSTDPRALATWPEYTWKIDASIAEAEEDASVEMEACSTACSSECSSDDDESEFDEPASTFACTFRRPTGMAPPDDVPFALAARSSFIVTDYLCACGDCPWDEAIEKQVRRVHGLSTKAKRQVCRLLRAYATYNEVTGFRAGMVGIAQDCLFTSMGQENAAFEAFVHCVESEYANGWL</sequence>
<evidence type="ECO:0000313" key="3">
    <source>
        <dbReference type="EMBL" id="VFT88535.1"/>
    </source>
</evidence>
<feature type="region of interest" description="Disordered" evidence="1">
    <location>
        <begin position="149"/>
        <end position="184"/>
    </location>
</feature>
<proteinExistence type="predicted"/>
<protein>
    <submittedName>
        <fullName evidence="3">Aste57867_11677 protein</fullName>
    </submittedName>
</protein>
<dbReference type="Proteomes" id="UP000332933">
    <property type="component" value="Unassembled WGS sequence"/>
</dbReference>
<name>A0A485KTZ5_9STRA</name>
<accession>A0A485KTZ5</accession>
<organism evidence="3 4">
    <name type="scientific">Aphanomyces stellatus</name>
    <dbReference type="NCBI Taxonomy" id="120398"/>
    <lineage>
        <taxon>Eukaryota</taxon>
        <taxon>Sar</taxon>
        <taxon>Stramenopiles</taxon>
        <taxon>Oomycota</taxon>
        <taxon>Saprolegniomycetes</taxon>
        <taxon>Saprolegniales</taxon>
        <taxon>Verrucalvaceae</taxon>
        <taxon>Aphanomyces</taxon>
    </lineage>
</organism>
<dbReference type="EMBL" id="VJMH01005298">
    <property type="protein sequence ID" value="KAF0697657.1"/>
    <property type="molecule type" value="Genomic_DNA"/>
</dbReference>
<feature type="compositionally biased region" description="Acidic residues" evidence="1">
    <location>
        <begin position="163"/>
        <end position="180"/>
    </location>
</feature>
<evidence type="ECO:0000313" key="2">
    <source>
        <dbReference type="EMBL" id="KAF0697657.1"/>
    </source>
</evidence>
<dbReference type="OrthoDB" id="68029at2759"/>